<protein>
    <recommendedName>
        <fullName evidence="3">ICEF Integrative Conjugal Element-II</fullName>
    </recommendedName>
</protein>
<evidence type="ECO:0000313" key="1">
    <source>
        <dbReference type="EMBL" id="UTO25609.1"/>
    </source>
</evidence>
<dbReference type="Proteomes" id="UP001059349">
    <property type="component" value="Chromosome"/>
</dbReference>
<reference evidence="1" key="1">
    <citation type="submission" date="2022-07" db="EMBL/GenBank/DDBJ databases">
        <title>Complete genome of Mycoplasma hyosynoviae B1.</title>
        <authorList>
            <person name="Spergser J."/>
        </authorList>
    </citation>
    <scope>NUCLEOTIDE SEQUENCE</scope>
    <source>
        <strain evidence="1">B1</strain>
    </source>
</reference>
<dbReference type="AlphaFoldDB" id="A0A9Q9BPS9"/>
<evidence type="ECO:0000313" key="2">
    <source>
        <dbReference type="Proteomes" id="UP001059349"/>
    </source>
</evidence>
<sequence length="268" mass="31463">MKKKNKISDKTIETLLPSKERLQELEKEKEVNDFIDGINLSGNNQIDNIMNSLNTEEAKEKEMTKKEKLRDKVQSTYDAQFSGRFTEAEDVGMFYRWKKEIEKNGKTVYKEINNIIRSYLLANEKKEIMREWKHDLFQALRKVSWSALSPYQLQINRRFRGMDIEMSIINLKLNMIINALFKSNDELEKEIDNPSSEILTESKFFEKTIRGAVNKLSQDWTKKIAKKIQNGERAWNDFLASLSENEFDDILEEIGATNSTAQEQIEEK</sequence>
<dbReference type="GeneID" id="75105219"/>
<dbReference type="NCBIfam" id="NF045893">
    <property type="entry name" value="ICE_Mbov_0398"/>
    <property type="match status" value="1"/>
</dbReference>
<evidence type="ECO:0008006" key="3">
    <source>
        <dbReference type="Google" id="ProtNLM"/>
    </source>
</evidence>
<name>A0A9Q9BPS9_9BACT</name>
<proteinExistence type="predicted"/>
<organism evidence="1 2">
    <name type="scientific">Metamycoplasma hyosynoviae</name>
    <dbReference type="NCBI Taxonomy" id="29559"/>
    <lineage>
        <taxon>Bacteria</taxon>
        <taxon>Bacillati</taxon>
        <taxon>Mycoplasmatota</taxon>
        <taxon>Mycoplasmoidales</taxon>
        <taxon>Metamycoplasmataceae</taxon>
        <taxon>Metamycoplasma</taxon>
    </lineage>
</organism>
<dbReference type="EMBL" id="CP101127">
    <property type="protein sequence ID" value="UTO25609.1"/>
    <property type="molecule type" value="Genomic_DNA"/>
</dbReference>
<gene>
    <name evidence="1" type="ORF">NMG93_01860</name>
</gene>
<accession>A0A9Q9BPS9</accession>
<dbReference type="RefSeq" id="WP_254735163.1">
    <property type="nucleotide sequence ID" value="NZ_CP101127.1"/>
</dbReference>